<proteinExistence type="predicted"/>
<organism evidence="2 3">
    <name type="scientific">Cardiocondyla obscurior</name>
    <dbReference type="NCBI Taxonomy" id="286306"/>
    <lineage>
        <taxon>Eukaryota</taxon>
        <taxon>Metazoa</taxon>
        <taxon>Ecdysozoa</taxon>
        <taxon>Arthropoda</taxon>
        <taxon>Hexapoda</taxon>
        <taxon>Insecta</taxon>
        <taxon>Pterygota</taxon>
        <taxon>Neoptera</taxon>
        <taxon>Endopterygota</taxon>
        <taxon>Hymenoptera</taxon>
        <taxon>Apocrita</taxon>
        <taxon>Aculeata</taxon>
        <taxon>Formicoidea</taxon>
        <taxon>Formicidae</taxon>
        <taxon>Myrmicinae</taxon>
        <taxon>Cardiocondyla</taxon>
    </lineage>
</organism>
<dbReference type="Proteomes" id="UP001430953">
    <property type="component" value="Unassembled WGS sequence"/>
</dbReference>
<feature type="transmembrane region" description="Helical" evidence="1">
    <location>
        <begin position="12"/>
        <end position="37"/>
    </location>
</feature>
<evidence type="ECO:0000256" key="1">
    <source>
        <dbReference type="SAM" id="Phobius"/>
    </source>
</evidence>
<protein>
    <recommendedName>
        <fullName evidence="4">ATP synthase F0 subunit 8</fullName>
    </recommendedName>
</protein>
<keyword evidence="1" id="KW-1133">Transmembrane helix</keyword>
<dbReference type="EMBL" id="JADYXP020000020">
    <property type="protein sequence ID" value="KAL0104115.1"/>
    <property type="molecule type" value="Genomic_DNA"/>
</dbReference>
<keyword evidence="1" id="KW-0812">Transmembrane</keyword>
<evidence type="ECO:0000313" key="3">
    <source>
        <dbReference type="Proteomes" id="UP001430953"/>
    </source>
</evidence>
<sequence length="74" mass="8205">MVVPLDGFTPKPYLEVVVVMLLLLLLLLRTAALIAPLPRGLRVIGNRSKEGLLAAATFLSTYYQKHFLLLQCNP</sequence>
<comment type="caution">
    <text evidence="2">The sequence shown here is derived from an EMBL/GenBank/DDBJ whole genome shotgun (WGS) entry which is preliminary data.</text>
</comment>
<accession>A0AAW2EQ03</accession>
<reference evidence="2 3" key="1">
    <citation type="submission" date="2023-03" db="EMBL/GenBank/DDBJ databases">
        <title>High recombination rates correlate with genetic variation in Cardiocondyla obscurior ants.</title>
        <authorList>
            <person name="Errbii M."/>
        </authorList>
    </citation>
    <scope>NUCLEOTIDE SEQUENCE [LARGE SCALE GENOMIC DNA]</scope>
    <source>
        <strain evidence="2">Alpha-2009</strain>
        <tissue evidence="2">Whole body</tissue>
    </source>
</reference>
<keyword evidence="1" id="KW-0472">Membrane</keyword>
<gene>
    <name evidence="2" type="ORF">PUN28_017073</name>
</gene>
<name>A0AAW2EQ03_9HYME</name>
<evidence type="ECO:0000313" key="2">
    <source>
        <dbReference type="EMBL" id="KAL0104115.1"/>
    </source>
</evidence>
<keyword evidence="3" id="KW-1185">Reference proteome</keyword>
<dbReference type="AlphaFoldDB" id="A0AAW2EQ03"/>
<evidence type="ECO:0008006" key="4">
    <source>
        <dbReference type="Google" id="ProtNLM"/>
    </source>
</evidence>